<dbReference type="OrthoDB" id="19311at2157"/>
<evidence type="ECO:0000313" key="3">
    <source>
        <dbReference type="EMBL" id="RSN76732.1"/>
    </source>
</evidence>
<gene>
    <name evidence="3" type="ORF">D6D85_03545</name>
</gene>
<evidence type="ECO:0000256" key="1">
    <source>
        <dbReference type="SAM" id="Phobius"/>
    </source>
</evidence>
<dbReference type="InterPro" id="IPR011674">
    <property type="entry name" value="DUF1616"/>
</dbReference>
<dbReference type="EMBL" id="RCOS01000053">
    <property type="protein sequence ID" value="RSN76732.1"/>
    <property type="molecule type" value="Genomic_DNA"/>
</dbReference>
<evidence type="ECO:0000313" key="4">
    <source>
        <dbReference type="Proteomes" id="UP000277582"/>
    </source>
</evidence>
<dbReference type="RefSeq" id="WP_125670671.1">
    <property type="nucleotide sequence ID" value="NZ_RCOS01000053.1"/>
</dbReference>
<comment type="caution">
    <text evidence="3">The sequence shown here is derived from an EMBL/GenBank/DDBJ whole genome shotgun (WGS) entry which is preliminary data.</text>
</comment>
<dbReference type="AlphaFoldDB" id="A0A3R9PHR0"/>
<dbReference type="Proteomes" id="UP000277582">
    <property type="component" value="Unassembled WGS sequence"/>
</dbReference>
<evidence type="ECO:0000259" key="2">
    <source>
        <dbReference type="Pfam" id="PF07760"/>
    </source>
</evidence>
<dbReference type="Pfam" id="PF07760">
    <property type="entry name" value="DUF1616"/>
    <property type="match status" value="1"/>
</dbReference>
<keyword evidence="1" id="KW-0812">Transmembrane</keyword>
<sequence length="160" mass="17502">MIVDDEVFAVLMAIVIVSCAIAIAMTIPRKTEPFSAIGVLNEMGKIGDYPRTVVSGSPLKLNVFIDNHEGKATAFMVLVKLGSRGNIPSNTTPLSSAPIWNYTIVLNDGGNITIPVELNLSGEGKNIAIVFELWEFNSSRWVYTGRWCHLYVNLTRGPYG</sequence>
<protein>
    <submittedName>
        <fullName evidence="3">DUF1616 domain-containing protein</fullName>
    </submittedName>
</protein>
<feature type="domain" description="DUF1616" evidence="2">
    <location>
        <begin position="9"/>
        <end position="135"/>
    </location>
</feature>
<feature type="transmembrane region" description="Helical" evidence="1">
    <location>
        <begin position="6"/>
        <end position="27"/>
    </location>
</feature>
<keyword evidence="1" id="KW-1133">Transmembrane helix</keyword>
<name>A0A3R9PHR0_9CREN</name>
<keyword evidence="4" id="KW-1185">Reference proteome</keyword>
<accession>A0A3R9PHR0</accession>
<proteinExistence type="predicted"/>
<organism evidence="3 4">
    <name type="scientific">Candidatus Methanodesulfokora washburnensis</name>
    <dbReference type="NCBI Taxonomy" id="2478471"/>
    <lineage>
        <taxon>Archaea</taxon>
        <taxon>Thermoproteota</taxon>
        <taxon>Candidatus Korarchaeia</taxon>
        <taxon>Candidatus Korarchaeia incertae sedis</taxon>
        <taxon>Candidatus Methanodesulfokora</taxon>
    </lineage>
</organism>
<reference evidence="3 4" key="1">
    <citation type="submission" date="2018-10" db="EMBL/GenBank/DDBJ databases">
        <title>Co-occurring genomic capacity for anaerobic methane metabolism and dissimilatory sulfite reduction discovered in the Korarchaeota.</title>
        <authorList>
            <person name="Mckay L.J."/>
            <person name="Dlakic M."/>
            <person name="Fields M.W."/>
            <person name="Delmont T.O."/>
            <person name="Eren A.M."/>
            <person name="Jay Z.J."/>
            <person name="Klingelsmith K.B."/>
            <person name="Rusch D.B."/>
            <person name="Inskeep W.P."/>
        </authorList>
    </citation>
    <scope>NUCLEOTIDE SEQUENCE [LARGE SCALE GENOMIC DNA]</scope>
    <source>
        <strain evidence="3 4">MDKW</strain>
    </source>
</reference>
<keyword evidence="1" id="KW-0472">Membrane</keyword>